<sequence>MAYFKEIVNSSKYNTAFLYTETTQTDIVAAVDNLMFNEGYKIDSGACGDAIYVTGDKTMRLLFGGFVKYHKLRIVTTVKSENEFIVDIRDATPELSGGMIGIKKSKKELARLTALFQTL</sequence>
<dbReference type="EMBL" id="FNBA01000005">
    <property type="protein sequence ID" value="SDF06698.1"/>
    <property type="molecule type" value="Genomic_DNA"/>
</dbReference>
<protein>
    <submittedName>
        <fullName evidence="1">Uncharacterized protein</fullName>
    </submittedName>
</protein>
<name>A0A1G7I264_9FLAO</name>
<organism evidence="1 2">
    <name type="scientific">Ulvibacter litoralis</name>
    <dbReference type="NCBI Taxonomy" id="227084"/>
    <lineage>
        <taxon>Bacteria</taxon>
        <taxon>Pseudomonadati</taxon>
        <taxon>Bacteroidota</taxon>
        <taxon>Flavobacteriia</taxon>
        <taxon>Flavobacteriales</taxon>
        <taxon>Flavobacteriaceae</taxon>
        <taxon>Ulvibacter</taxon>
    </lineage>
</organism>
<evidence type="ECO:0000313" key="2">
    <source>
        <dbReference type="Proteomes" id="UP000199321"/>
    </source>
</evidence>
<dbReference type="AlphaFoldDB" id="A0A1G7I264"/>
<gene>
    <name evidence="1" type="ORF">SAMN05421855_10555</name>
</gene>
<keyword evidence="2" id="KW-1185">Reference proteome</keyword>
<dbReference type="RefSeq" id="WP_093144943.1">
    <property type="nucleotide sequence ID" value="NZ_BMWO01000007.1"/>
</dbReference>
<proteinExistence type="predicted"/>
<reference evidence="1 2" key="1">
    <citation type="submission" date="2016-10" db="EMBL/GenBank/DDBJ databases">
        <authorList>
            <person name="de Groot N.N."/>
        </authorList>
    </citation>
    <scope>NUCLEOTIDE SEQUENCE [LARGE SCALE GENOMIC DNA]</scope>
    <source>
        <strain evidence="1 2">DSM 16195</strain>
    </source>
</reference>
<dbReference type="Proteomes" id="UP000199321">
    <property type="component" value="Unassembled WGS sequence"/>
</dbReference>
<accession>A0A1G7I264</accession>
<evidence type="ECO:0000313" key="1">
    <source>
        <dbReference type="EMBL" id="SDF06698.1"/>
    </source>
</evidence>
<dbReference type="OrthoDB" id="3476253at2"/>